<comment type="caution">
    <text evidence="1">The sequence shown here is derived from an EMBL/GenBank/DDBJ whole genome shotgun (WGS) entry which is preliminary data.</text>
</comment>
<keyword evidence="2" id="KW-1185">Reference proteome</keyword>
<name>A0ACC6C8P8_9BURK</name>
<gene>
    <name evidence="1" type="ORF">NYO99_07485</name>
</gene>
<reference evidence="1" key="1">
    <citation type="submission" date="2022-08" db="EMBL/GenBank/DDBJ databases">
        <title>Genome sequencing of Pelomonas sp. UHG3.</title>
        <authorList>
            <person name="So Y."/>
        </authorList>
    </citation>
    <scope>NUCLEOTIDE SEQUENCE</scope>
    <source>
        <strain evidence="1">UHG3</strain>
    </source>
</reference>
<evidence type="ECO:0000313" key="2">
    <source>
        <dbReference type="Proteomes" id="UP001076464"/>
    </source>
</evidence>
<proteinExistence type="predicted"/>
<organism evidence="1 2">
    <name type="scientific">Roseateles hydrophilus</name>
    <dbReference type="NCBI Taxonomy" id="2975054"/>
    <lineage>
        <taxon>Bacteria</taxon>
        <taxon>Pseudomonadati</taxon>
        <taxon>Pseudomonadota</taxon>
        <taxon>Betaproteobacteria</taxon>
        <taxon>Burkholderiales</taxon>
        <taxon>Sphaerotilaceae</taxon>
        <taxon>Roseateles</taxon>
    </lineage>
</organism>
<protein>
    <submittedName>
        <fullName evidence="1">Energy transducer TonB</fullName>
    </submittedName>
</protein>
<dbReference type="Proteomes" id="UP001076464">
    <property type="component" value="Unassembled WGS sequence"/>
</dbReference>
<dbReference type="EMBL" id="JAPPUY010000002">
    <property type="protein sequence ID" value="MCY4744808.1"/>
    <property type="molecule type" value="Genomic_DNA"/>
</dbReference>
<sequence length="250" mass="25351">MIPASSLPASSLPADTAPPAPLRPVALPPPPARGDELGAVGRRALVGGVLAAHLVGAWALMQVDAVRSAVAQAVPVLMVDMIAPPEPAKPPPPPPPAPPQRVAPTPAPVIAAAPSPTPAPVAFVAPPPELAPPAPVNVAPAPPAPPAVAPAPPAPAGPRQIAPSAVRYVKLPELNFPALAKRARESGTVVLRITVDAEGRLKAATVQRSSGFASIDQAALSDIRSARFAPYLEDGKPVEWQTLAPLAYEL</sequence>
<accession>A0ACC6C8P8</accession>
<evidence type="ECO:0000313" key="1">
    <source>
        <dbReference type="EMBL" id="MCY4744808.1"/>
    </source>
</evidence>